<reference evidence="1 2" key="2">
    <citation type="submission" date="2007-04" db="EMBL/GenBank/DDBJ databases">
        <title>Draft genome sequence of Dorea longicatena (DSM 13814).</title>
        <authorList>
            <person name="Sudarsanam P."/>
            <person name="Ley R."/>
            <person name="Guruge J."/>
            <person name="Turnbaugh P.J."/>
            <person name="Mahowald M."/>
            <person name="Liep D."/>
            <person name="Gordon J."/>
        </authorList>
    </citation>
    <scope>NUCLEOTIDE SEQUENCE [LARGE SCALE GENOMIC DNA]</scope>
    <source>
        <strain evidence="1 2">DSM 13814</strain>
    </source>
</reference>
<dbReference type="HOGENOM" id="CLU_2989361_0_0_9"/>
<sequence length="57" mass="6464">MEFRKNYKTDNAGAVGNDNRMLCESCHYQNVSENIVGDLQDLPLAAPYERMAIKIDT</sequence>
<name>A6BJF1_9FIRM</name>
<organism evidence="1 2">
    <name type="scientific">Dorea longicatena DSM 13814</name>
    <dbReference type="NCBI Taxonomy" id="411462"/>
    <lineage>
        <taxon>Bacteria</taxon>
        <taxon>Bacillati</taxon>
        <taxon>Bacillota</taxon>
        <taxon>Clostridia</taxon>
        <taxon>Lachnospirales</taxon>
        <taxon>Lachnospiraceae</taxon>
        <taxon>Dorea</taxon>
    </lineage>
</organism>
<proteinExistence type="predicted"/>
<accession>A6BJF1</accession>
<evidence type="ECO:0000313" key="2">
    <source>
        <dbReference type="Proteomes" id="UP000004016"/>
    </source>
</evidence>
<comment type="caution">
    <text evidence="1">The sequence shown here is derived from an EMBL/GenBank/DDBJ whole genome shotgun (WGS) entry which is preliminary data.</text>
</comment>
<gene>
    <name evidence="1" type="ORF">DORLON_02446</name>
</gene>
<reference evidence="1 2" key="1">
    <citation type="submission" date="2007-03" db="EMBL/GenBank/DDBJ databases">
        <authorList>
            <person name="Fulton L."/>
            <person name="Clifton S."/>
            <person name="Fulton B."/>
            <person name="Xu J."/>
            <person name="Minx P."/>
            <person name="Pepin K.H."/>
            <person name="Johnson M."/>
            <person name="Thiruvilangam P."/>
            <person name="Bhonagiri V."/>
            <person name="Nash W.E."/>
            <person name="Mardis E.R."/>
            <person name="Wilson R.K."/>
        </authorList>
    </citation>
    <scope>NUCLEOTIDE SEQUENCE [LARGE SCALE GENOMIC DNA]</scope>
    <source>
        <strain evidence="1 2">DSM 13814</strain>
    </source>
</reference>
<dbReference type="AlphaFoldDB" id="A6BJF1"/>
<evidence type="ECO:0000313" key="1">
    <source>
        <dbReference type="EMBL" id="EDM62196.1"/>
    </source>
</evidence>
<dbReference type="Proteomes" id="UP000004016">
    <property type="component" value="Unassembled WGS sequence"/>
</dbReference>
<dbReference type="EMBL" id="AAXB02000016">
    <property type="protein sequence ID" value="EDM62196.1"/>
    <property type="molecule type" value="Genomic_DNA"/>
</dbReference>
<protein>
    <submittedName>
        <fullName evidence="1">Uncharacterized protein</fullName>
    </submittedName>
</protein>